<proteinExistence type="predicted"/>
<organism evidence="2 3">
    <name type="scientific">Austrofundulus limnaeus</name>
    <name type="common">Annual killifish</name>
    <dbReference type="NCBI Taxonomy" id="52670"/>
    <lineage>
        <taxon>Eukaryota</taxon>
        <taxon>Metazoa</taxon>
        <taxon>Chordata</taxon>
        <taxon>Craniata</taxon>
        <taxon>Vertebrata</taxon>
        <taxon>Euteleostomi</taxon>
        <taxon>Actinopterygii</taxon>
        <taxon>Neopterygii</taxon>
        <taxon>Teleostei</taxon>
        <taxon>Neoteleostei</taxon>
        <taxon>Acanthomorphata</taxon>
        <taxon>Ovalentaria</taxon>
        <taxon>Atherinomorphae</taxon>
        <taxon>Cyprinodontiformes</taxon>
        <taxon>Rivulidae</taxon>
        <taxon>Austrofundulus</taxon>
    </lineage>
</organism>
<accession>A0A2I4D9A8</accession>
<dbReference type="RefSeq" id="XP_013888825.1">
    <property type="nucleotide sequence ID" value="XM_014033371.1"/>
</dbReference>
<protein>
    <submittedName>
        <fullName evidence="3">Rab15 effector protein isoform X1</fullName>
    </submittedName>
</protein>
<evidence type="ECO:0000256" key="1">
    <source>
        <dbReference type="SAM" id="MobiDB-lite"/>
    </source>
</evidence>
<dbReference type="KEGG" id="alim:106536167"/>
<dbReference type="Pfam" id="PF15208">
    <property type="entry name" value="Rab15_effector"/>
    <property type="match status" value="1"/>
</dbReference>
<dbReference type="GO" id="GO:0001881">
    <property type="term" value="P:receptor recycling"/>
    <property type="evidence" value="ECO:0007669"/>
    <property type="project" value="InterPro"/>
</dbReference>
<dbReference type="PROSITE" id="PS51257">
    <property type="entry name" value="PROKAR_LIPOPROTEIN"/>
    <property type="match status" value="1"/>
</dbReference>
<reference evidence="3" key="1">
    <citation type="submission" date="2025-08" db="UniProtKB">
        <authorList>
            <consortium name="RefSeq"/>
        </authorList>
    </citation>
    <scope>IDENTIFICATION</scope>
    <source>
        <strain evidence="3">Quisiro</strain>
        <tissue evidence="3">Liver</tissue>
    </source>
</reference>
<dbReference type="PANTHER" id="PTHR36682:SF1">
    <property type="entry name" value="RAB15 EFFECTOR PROTEIN"/>
    <property type="match status" value="1"/>
</dbReference>
<dbReference type="InterPro" id="IPR027985">
    <property type="entry name" value="Rab15_effector"/>
</dbReference>
<dbReference type="CTD" id="387849"/>
<dbReference type="InParanoid" id="A0A2I4D9A8"/>
<name>A0A2I4D9A8_AUSLI</name>
<gene>
    <name evidence="3" type="primary">rep15</name>
</gene>
<dbReference type="Proteomes" id="UP000192220">
    <property type="component" value="Unplaced"/>
</dbReference>
<dbReference type="GeneID" id="106536167"/>
<sequence>MTPPQRPAEWESNLRRGAGSLPVTSVTSCNAITVVLLLQRCYCKAGVGRPELGADLDQQAHPDPSCSSGRPPSDLLQLIDMGQKVSIDSNPFRNLFPFKSSPPKQPPSNKNQDLSAKLTAPPKDFLSLVSSCISAASTRTQEYLVFKDPEERFHPSPQVLTQVFLMTYMSQSFSLNLTDAFNCTLMTPEQRVLLGADWVWAVLEKPTKNPKIQIAVRVVHLPGRETQAEEEGAADEAKSESVKMARVESSKNGYERLVEFCASVGRDCYALFLFFGRSHDGGNIYGVLSNNMEVAVAKCKRIDRALVENFFKGSKSFHKSSDMMRSIINNKKSEPLTLIIKFS</sequence>
<evidence type="ECO:0000313" key="3">
    <source>
        <dbReference type="RefSeq" id="XP_013888825.1"/>
    </source>
</evidence>
<dbReference type="FunCoup" id="A0A2I4D9A8">
    <property type="interactions" value="585"/>
</dbReference>
<dbReference type="PANTHER" id="PTHR36682">
    <property type="entry name" value="RAB15 EFFECTOR PROTEIN"/>
    <property type="match status" value="1"/>
</dbReference>
<keyword evidence="2" id="KW-1185">Reference proteome</keyword>
<evidence type="ECO:0000313" key="2">
    <source>
        <dbReference type="Proteomes" id="UP000192220"/>
    </source>
</evidence>
<feature type="compositionally biased region" description="Low complexity" evidence="1">
    <location>
        <begin position="96"/>
        <end position="112"/>
    </location>
</feature>
<feature type="region of interest" description="Disordered" evidence="1">
    <location>
        <begin position="54"/>
        <end position="73"/>
    </location>
</feature>
<dbReference type="OrthoDB" id="8519068at2759"/>
<dbReference type="AlphaFoldDB" id="A0A2I4D9A8"/>
<dbReference type="STRING" id="52670.A0A2I4D9A8"/>
<feature type="region of interest" description="Disordered" evidence="1">
    <location>
        <begin position="96"/>
        <end position="116"/>
    </location>
</feature>